<reference evidence="3 4" key="1">
    <citation type="journal article" date="2013" name="BMC Genomics">
        <title>Genomics-driven discovery of the pneumocandin biosynthetic gene cluster in the fungus Glarea lozoyensis.</title>
        <authorList>
            <person name="Chen L."/>
            <person name="Yue Q."/>
            <person name="Zhang X."/>
            <person name="Xiang M."/>
            <person name="Wang C."/>
            <person name="Li S."/>
            <person name="Che Y."/>
            <person name="Ortiz-Lopez F.J."/>
            <person name="Bills G.F."/>
            <person name="Liu X."/>
            <person name="An Z."/>
        </authorList>
    </citation>
    <scope>NUCLEOTIDE SEQUENCE [LARGE SCALE GENOMIC DNA]</scope>
    <source>
        <strain evidence="4">ATCC 20868 / MF5171</strain>
    </source>
</reference>
<evidence type="ECO:0000256" key="2">
    <source>
        <dbReference type="SAM" id="SignalP"/>
    </source>
</evidence>
<gene>
    <name evidence="3" type="ORF">GLAREA_03871</name>
</gene>
<name>S3D174_GLAL2</name>
<dbReference type="EMBL" id="KE145363">
    <property type="protein sequence ID" value="EPE30904.1"/>
    <property type="molecule type" value="Genomic_DNA"/>
</dbReference>
<dbReference type="eggNOG" id="ENOG502STGI">
    <property type="taxonomic scope" value="Eukaryota"/>
</dbReference>
<proteinExistence type="predicted"/>
<evidence type="ECO:0000313" key="3">
    <source>
        <dbReference type="EMBL" id="EPE30904.1"/>
    </source>
</evidence>
<keyword evidence="4" id="KW-1185">Reference proteome</keyword>
<dbReference type="OrthoDB" id="3944128at2759"/>
<organism evidence="3 4">
    <name type="scientific">Glarea lozoyensis (strain ATCC 20868 / MF5171)</name>
    <dbReference type="NCBI Taxonomy" id="1116229"/>
    <lineage>
        <taxon>Eukaryota</taxon>
        <taxon>Fungi</taxon>
        <taxon>Dikarya</taxon>
        <taxon>Ascomycota</taxon>
        <taxon>Pezizomycotina</taxon>
        <taxon>Leotiomycetes</taxon>
        <taxon>Helotiales</taxon>
        <taxon>Helotiaceae</taxon>
        <taxon>Glarea</taxon>
    </lineage>
</organism>
<feature type="region of interest" description="Disordered" evidence="1">
    <location>
        <begin position="396"/>
        <end position="451"/>
    </location>
</feature>
<evidence type="ECO:0000256" key="1">
    <source>
        <dbReference type="SAM" id="MobiDB-lite"/>
    </source>
</evidence>
<dbReference type="OMA" id="TWIPERY"/>
<sequence length="451" mass="49540">MAPSFLEKGFFICVLSFNLGPVLVAAIPNTITAPATLPTPGSVARPLELRQRGDPAVACWSSWSSYRSLSTSSYMSIINLPGSTETVLPTYVETYYNIETVDYSNATYVPLCPTNWSWLTERRPTTTLATSYYTNYDYSTWYPQSVPQTLKPPSCTYSRSSPQCSKLWSSWSASSSALSTATDDYFAISTIQTDGLPPCEEPEVPCPDFKDRVCTVRPDAGTLYYWPVTTTAGDFCEQNGTTVTPTQTKKGHPNTVVIGTNTFTSPSVYLVLNTLNGYYSSAGSGVLSRYGKCGPTIEAVTLTLPPAAVSSVRFLEPELGHPVNYGDLPPNLVPVDPLRTACPFFRACSGWGRSGIKNYEPFFQVPHEVLKAQWRQWNNCTGWAYVRPSLKALQAESTTKAPPGGVKPTARPSKASTVPHVTAKPKPGKGSDDEEEDSWRHHRHDEDEEDK</sequence>
<dbReference type="GeneID" id="19462926"/>
<dbReference type="AlphaFoldDB" id="S3D174"/>
<keyword evidence="2" id="KW-0732">Signal</keyword>
<dbReference type="KEGG" id="glz:GLAREA_03871"/>
<dbReference type="HOGENOM" id="CLU_606977_0_0_1"/>
<feature type="chain" id="PRO_5004519126" evidence="2">
    <location>
        <begin position="27"/>
        <end position="451"/>
    </location>
</feature>
<feature type="signal peptide" evidence="2">
    <location>
        <begin position="1"/>
        <end position="26"/>
    </location>
</feature>
<dbReference type="Proteomes" id="UP000016922">
    <property type="component" value="Unassembled WGS sequence"/>
</dbReference>
<evidence type="ECO:0000313" key="4">
    <source>
        <dbReference type="Proteomes" id="UP000016922"/>
    </source>
</evidence>
<dbReference type="RefSeq" id="XP_008082315.1">
    <property type="nucleotide sequence ID" value="XM_008084124.1"/>
</dbReference>
<accession>S3D174</accession>
<protein>
    <submittedName>
        <fullName evidence="3">Uncharacterized protein</fullName>
    </submittedName>
</protein>